<dbReference type="KEGG" id="vhl:BME96_10355"/>
<dbReference type="Proteomes" id="UP000182945">
    <property type="component" value="Chromosome"/>
</dbReference>
<organism evidence="2 3">
    <name type="scientific">Virgibacillus halodenitrificans</name>
    <name type="common">Bacillus halodenitrificans</name>
    <dbReference type="NCBI Taxonomy" id="1482"/>
    <lineage>
        <taxon>Bacteria</taxon>
        <taxon>Bacillati</taxon>
        <taxon>Bacillota</taxon>
        <taxon>Bacilli</taxon>
        <taxon>Bacillales</taxon>
        <taxon>Bacillaceae</taxon>
        <taxon>Virgibacillus</taxon>
    </lineage>
</organism>
<accession>A0AAC9IZU8</accession>
<name>A0AAC9IZU8_VIRHA</name>
<evidence type="ECO:0000313" key="2">
    <source>
        <dbReference type="EMBL" id="APC48553.1"/>
    </source>
</evidence>
<keyword evidence="1" id="KW-1133">Transmembrane helix</keyword>
<reference evidence="2 3" key="1">
    <citation type="submission" date="2016-11" db="EMBL/GenBank/DDBJ databases">
        <title>Complete genome sequencing of Virgibacillus halodenitrificans PDB-F2.</title>
        <authorList>
            <person name="Sun Z."/>
            <person name="Zhou Y."/>
            <person name="Li H."/>
        </authorList>
    </citation>
    <scope>NUCLEOTIDE SEQUENCE [LARGE SCALE GENOMIC DNA]</scope>
    <source>
        <strain evidence="2 3">PDB-F2</strain>
    </source>
</reference>
<keyword evidence="1" id="KW-0812">Transmembrane</keyword>
<proteinExistence type="predicted"/>
<evidence type="ECO:0000313" key="3">
    <source>
        <dbReference type="Proteomes" id="UP000182945"/>
    </source>
</evidence>
<feature type="transmembrane region" description="Helical" evidence="1">
    <location>
        <begin position="42"/>
        <end position="61"/>
    </location>
</feature>
<dbReference type="AlphaFoldDB" id="A0AAC9IZU8"/>
<dbReference type="EMBL" id="CP017962">
    <property type="protein sequence ID" value="APC48553.1"/>
    <property type="molecule type" value="Genomic_DNA"/>
</dbReference>
<gene>
    <name evidence="2" type="ORF">BME96_10355</name>
</gene>
<keyword evidence="1" id="KW-0472">Membrane</keyword>
<evidence type="ECO:0000256" key="1">
    <source>
        <dbReference type="SAM" id="Phobius"/>
    </source>
</evidence>
<protein>
    <submittedName>
        <fullName evidence="2">Uncharacterized protein</fullName>
    </submittedName>
</protein>
<sequence length="71" mass="8250">MWCKRETIQWAFKAEAGNIGFQPQSKPPVHTGGFDCKVKREFFINIVLVFFLEKIYLILGFTKFSLKDTCS</sequence>